<dbReference type="Proteomes" id="UP001281147">
    <property type="component" value="Unassembled WGS sequence"/>
</dbReference>
<evidence type="ECO:0000313" key="1">
    <source>
        <dbReference type="EMBL" id="KAK3696177.1"/>
    </source>
</evidence>
<dbReference type="EMBL" id="JAUTXU010000245">
    <property type="protein sequence ID" value="KAK3696177.1"/>
    <property type="molecule type" value="Genomic_DNA"/>
</dbReference>
<reference evidence="1" key="1">
    <citation type="submission" date="2023-07" db="EMBL/GenBank/DDBJ databases">
        <title>Black Yeasts Isolated from many extreme environments.</title>
        <authorList>
            <person name="Coleine C."/>
            <person name="Stajich J.E."/>
            <person name="Selbmann L."/>
        </authorList>
    </citation>
    <scope>NUCLEOTIDE SEQUENCE</scope>
    <source>
        <strain evidence="1">CCFEE 5714</strain>
    </source>
</reference>
<protein>
    <submittedName>
        <fullName evidence="1">Transcription factor TFIIIB subunit brf1</fullName>
    </submittedName>
</protein>
<sequence>MPAPTGPPRKQRLGSLNRTVVGGRGLKQPQRPAARKQTCCNEPQIEDDGDGHQVCRNCFTQISESNIVADVTFQEDSRGAATVQGGFVGQDARHGKTMGPAGQQIGDSTKNPQSHAASRAKPLIGGWCTRLGIPDTVRDQGIQLFSFARKFACGRETQEVMAACLYAACRRQKDNTIMLIDISERIQPPVGVFRLGEVYKEMCKTLYMKEEANVGTQYLIEVESLVMRYCRKLEFGPATRQVAEDAVKIVRRMKRDWMVTGRHPSGLCSACIILAARMNNFRRSVRELVYVAKVADMTIAKRVEEFRRTKAAALTVEQFREYGVRLKHTHDPPVLYESQLKKQKFEDKKRERQEASVAREATADGARDVIEISDDESDDSSQEGSTTGPTPEPTQDNEGEPSRKRRRTTTAQPATPAPTQQEPRRDADGFLIPALPVAPAQIVQQGAEAKKPRRGPGRPKKTPPETIVITEEELITEAELEKDIVFSLNDEEIIDSRNEIEKAKSEERAKTLAEREKMSDAEKSRARREAEGITWWEGKEELTPEELEAEFEDDPEVQNCLLSEAERVTKERIWVHNNEDWLRTQQEKKLVEAIATSAGRNEKGKKKGTKGGKRKRKGKMGDGSTLAEATTPIETPHDATEAMLERRAPQISKYLNFQALARIYEGSPSSTSASRPGSVSRSPSLASLAPRPPQSAPSASQTSTPTPAPEPSRMQTPPATQVVPAAAAMGATTSPPTPRPTGPTGPASPPQTQAQAVGGADDQDMEGDEDDYVSVADNDLDYGSEAGTPPGWDNEDDREDIGEDDFSNALGRSGAVTNDGDFIDDEEY</sequence>
<gene>
    <name evidence="1" type="primary">BRF1_1</name>
    <name evidence="1" type="ORF">LTR37_018079</name>
</gene>
<name>A0ACC3MKX1_9PEZI</name>
<evidence type="ECO:0000313" key="2">
    <source>
        <dbReference type="Proteomes" id="UP001281147"/>
    </source>
</evidence>
<accession>A0ACC3MKX1</accession>
<proteinExistence type="predicted"/>
<organism evidence="1 2">
    <name type="scientific">Vermiconidia calcicola</name>
    <dbReference type="NCBI Taxonomy" id="1690605"/>
    <lineage>
        <taxon>Eukaryota</taxon>
        <taxon>Fungi</taxon>
        <taxon>Dikarya</taxon>
        <taxon>Ascomycota</taxon>
        <taxon>Pezizomycotina</taxon>
        <taxon>Dothideomycetes</taxon>
        <taxon>Dothideomycetidae</taxon>
        <taxon>Mycosphaerellales</taxon>
        <taxon>Extremaceae</taxon>
        <taxon>Vermiconidia</taxon>
    </lineage>
</organism>
<comment type="caution">
    <text evidence="1">The sequence shown here is derived from an EMBL/GenBank/DDBJ whole genome shotgun (WGS) entry which is preliminary data.</text>
</comment>
<keyword evidence="2" id="KW-1185">Reference proteome</keyword>